<evidence type="ECO:0000256" key="1">
    <source>
        <dbReference type="SAM" id="MobiDB-lite"/>
    </source>
</evidence>
<dbReference type="OrthoDB" id="2553859at2759"/>
<name>A0A9Q5N714_SANBA</name>
<feature type="compositionally biased region" description="Basic and acidic residues" evidence="1">
    <location>
        <begin position="74"/>
        <end position="84"/>
    </location>
</feature>
<evidence type="ECO:0000313" key="2">
    <source>
        <dbReference type="EMBL" id="OCB86223.1"/>
    </source>
</evidence>
<evidence type="ECO:0000313" key="3">
    <source>
        <dbReference type="Proteomes" id="UP000757232"/>
    </source>
</evidence>
<gene>
    <name evidence="2" type="ORF">A7U60_g6813</name>
</gene>
<feature type="region of interest" description="Disordered" evidence="1">
    <location>
        <begin position="73"/>
        <end position="97"/>
    </location>
</feature>
<dbReference type="Proteomes" id="UP000757232">
    <property type="component" value="Unassembled WGS sequence"/>
</dbReference>
<accession>A0A9Q5N714</accession>
<organism evidence="2 3">
    <name type="scientific">Sanghuangporus baumii</name>
    <name type="common">Phellinus baumii</name>
    <dbReference type="NCBI Taxonomy" id="108892"/>
    <lineage>
        <taxon>Eukaryota</taxon>
        <taxon>Fungi</taxon>
        <taxon>Dikarya</taxon>
        <taxon>Basidiomycota</taxon>
        <taxon>Agaricomycotina</taxon>
        <taxon>Agaricomycetes</taxon>
        <taxon>Hymenochaetales</taxon>
        <taxon>Hymenochaetaceae</taxon>
        <taxon>Sanghuangporus</taxon>
    </lineage>
</organism>
<proteinExistence type="predicted"/>
<feature type="compositionally biased region" description="Acidic residues" evidence="1">
    <location>
        <begin position="85"/>
        <end position="97"/>
    </location>
</feature>
<keyword evidence="3" id="KW-1185">Reference proteome</keyword>
<protein>
    <submittedName>
        <fullName evidence="2">Uncharacterized protein</fullName>
    </submittedName>
</protein>
<sequence>MSKALKVICNLHPPAGTVIPDSHRPSKVYEFKVPTADIESNSEFYNALREAVMQAKARIGADLTVWRDAVGMLENEKEPKKGQNEEDEDANEGEEES</sequence>
<comment type="caution">
    <text evidence="2">The sequence shown here is derived from an EMBL/GenBank/DDBJ whole genome shotgun (WGS) entry which is preliminary data.</text>
</comment>
<reference evidence="2" key="1">
    <citation type="submission" date="2016-06" db="EMBL/GenBank/DDBJ databases">
        <title>Draft Genome sequence of the fungus Inonotus baumii.</title>
        <authorList>
            <person name="Zhu H."/>
            <person name="Lin W."/>
        </authorList>
    </citation>
    <scope>NUCLEOTIDE SEQUENCE</scope>
    <source>
        <strain evidence="2">821</strain>
    </source>
</reference>
<dbReference type="AlphaFoldDB" id="A0A9Q5N714"/>
<dbReference type="EMBL" id="LNZH02000204">
    <property type="protein sequence ID" value="OCB86223.1"/>
    <property type="molecule type" value="Genomic_DNA"/>
</dbReference>